<dbReference type="Proteomes" id="UP001527202">
    <property type="component" value="Unassembled WGS sequence"/>
</dbReference>
<gene>
    <name evidence="1" type="ORF">M5X16_28500</name>
    <name evidence="2" type="ORF">PC41400_21680</name>
</gene>
<dbReference type="EMBL" id="JAMDMJ010000054">
    <property type="protein sequence ID" value="MCY9599691.1"/>
    <property type="molecule type" value="Genomic_DNA"/>
</dbReference>
<protein>
    <submittedName>
        <fullName evidence="2">Uncharacterized protein</fullName>
    </submittedName>
</protein>
<dbReference type="EMBL" id="CP026520">
    <property type="protein sequence ID" value="QAV20133.1"/>
    <property type="molecule type" value="Genomic_DNA"/>
</dbReference>
<keyword evidence="4" id="KW-1185">Reference proteome</keyword>
<evidence type="ECO:0000313" key="1">
    <source>
        <dbReference type="EMBL" id="MCY9599691.1"/>
    </source>
</evidence>
<dbReference type="Proteomes" id="UP000288943">
    <property type="component" value="Chromosome"/>
</dbReference>
<reference evidence="1 4" key="2">
    <citation type="submission" date="2022-05" db="EMBL/GenBank/DDBJ databases">
        <title>Genome Sequencing of Bee-Associated Microbes.</title>
        <authorList>
            <person name="Dunlap C."/>
        </authorList>
    </citation>
    <scope>NUCLEOTIDE SEQUENCE [LARGE SCALE GENOMIC DNA]</scope>
    <source>
        <strain evidence="1 4">NRRL B-23120</strain>
    </source>
</reference>
<reference evidence="2 3" key="1">
    <citation type="submission" date="2018-01" db="EMBL/GenBank/DDBJ databases">
        <title>The whole genome sequencing and assembly of Paenibacillus chitinolyticus KCCM 41400 strain.</title>
        <authorList>
            <person name="Kim J.-Y."/>
            <person name="Park M.-K."/>
            <person name="Lee Y.-J."/>
            <person name="Yi H."/>
            <person name="Bahn Y.-S."/>
            <person name="Kim J.F."/>
            <person name="Lee D.-W."/>
        </authorList>
    </citation>
    <scope>NUCLEOTIDE SEQUENCE [LARGE SCALE GENOMIC DNA]</scope>
    <source>
        <strain evidence="2 3">KCCM 41400</strain>
    </source>
</reference>
<proteinExistence type="predicted"/>
<dbReference type="AlphaFoldDB" id="A0A410X0N6"/>
<evidence type="ECO:0000313" key="2">
    <source>
        <dbReference type="EMBL" id="QAV20133.1"/>
    </source>
</evidence>
<dbReference type="RefSeq" id="WP_042232905.1">
    <property type="nucleotide sequence ID" value="NZ_CP026520.1"/>
</dbReference>
<dbReference type="GeneID" id="95377406"/>
<sequence length="84" mass="9233">MGRGAGAGHENYGNNRMYWIASTNVNGTIYCAKVICVSARSALVQGSGELEKMLKEDKIKLPDDWTVRVVSEKSEHAFSKLDSI</sequence>
<evidence type="ECO:0000313" key="4">
    <source>
        <dbReference type="Proteomes" id="UP001527202"/>
    </source>
</evidence>
<evidence type="ECO:0000313" key="3">
    <source>
        <dbReference type="Proteomes" id="UP000288943"/>
    </source>
</evidence>
<accession>A0A410X0N6</accession>
<name>A0A410X0N6_9BACL</name>
<organism evidence="2 3">
    <name type="scientific">Paenibacillus chitinolyticus</name>
    <dbReference type="NCBI Taxonomy" id="79263"/>
    <lineage>
        <taxon>Bacteria</taxon>
        <taxon>Bacillati</taxon>
        <taxon>Bacillota</taxon>
        <taxon>Bacilli</taxon>
        <taxon>Bacillales</taxon>
        <taxon>Paenibacillaceae</taxon>
        <taxon>Paenibacillus</taxon>
    </lineage>
</organism>
<dbReference type="KEGG" id="pchi:PC41400_21680"/>